<dbReference type="PANTHER" id="PTHR48086:SF3">
    <property type="entry name" value="SODIUM_PROLINE SYMPORTER"/>
    <property type="match status" value="1"/>
</dbReference>
<dbReference type="Pfam" id="PF00474">
    <property type="entry name" value="SSF"/>
    <property type="match status" value="1"/>
</dbReference>
<evidence type="ECO:0000256" key="8">
    <source>
        <dbReference type="ARBA" id="ARBA00023053"/>
    </source>
</evidence>
<dbReference type="PANTHER" id="PTHR48086">
    <property type="entry name" value="SODIUM/PROLINE SYMPORTER-RELATED"/>
    <property type="match status" value="1"/>
</dbReference>
<evidence type="ECO:0000256" key="1">
    <source>
        <dbReference type="ARBA" id="ARBA00004651"/>
    </source>
</evidence>
<comment type="similarity">
    <text evidence="2">Belongs to the sodium:solute symporter (SSF) (TC 2.A.21) family.</text>
</comment>
<dbReference type="CDD" id="cd11475">
    <property type="entry name" value="SLC5sbd_PutP"/>
    <property type="match status" value="1"/>
</dbReference>
<feature type="transmembrane region" description="Helical" evidence="13">
    <location>
        <begin position="463"/>
        <end position="479"/>
    </location>
</feature>
<evidence type="ECO:0000313" key="14">
    <source>
        <dbReference type="EMBL" id="SVA83896.1"/>
    </source>
</evidence>
<feature type="transmembrane region" description="Helical" evidence="13">
    <location>
        <begin position="120"/>
        <end position="139"/>
    </location>
</feature>
<dbReference type="EMBL" id="UINC01019840">
    <property type="protein sequence ID" value="SVA83896.1"/>
    <property type="molecule type" value="Genomic_DNA"/>
</dbReference>
<proteinExistence type="inferred from homology"/>
<evidence type="ECO:0000256" key="12">
    <source>
        <dbReference type="ARBA" id="ARBA00033708"/>
    </source>
</evidence>
<keyword evidence="6" id="KW-0769">Symport</keyword>
<dbReference type="Gene3D" id="1.20.1730.10">
    <property type="entry name" value="Sodium/glucose cotransporter"/>
    <property type="match status" value="1"/>
</dbReference>
<dbReference type="InterPro" id="IPR038377">
    <property type="entry name" value="Na/Glc_symporter_sf"/>
</dbReference>
<dbReference type="InterPro" id="IPR001734">
    <property type="entry name" value="Na/solute_symporter"/>
</dbReference>
<organism evidence="14">
    <name type="scientific">marine metagenome</name>
    <dbReference type="NCBI Taxonomy" id="408172"/>
    <lineage>
        <taxon>unclassified sequences</taxon>
        <taxon>metagenomes</taxon>
        <taxon>ecological metagenomes</taxon>
    </lineage>
</organism>
<evidence type="ECO:0000256" key="6">
    <source>
        <dbReference type="ARBA" id="ARBA00022847"/>
    </source>
</evidence>
<evidence type="ECO:0000256" key="4">
    <source>
        <dbReference type="ARBA" id="ARBA00022475"/>
    </source>
</evidence>
<name>A0A381Z3M2_9ZZZZ</name>
<feature type="transmembrane region" description="Helical" evidence="13">
    <location>
        <begin position="159"/>
        <end position="181"/>
    </location>
</feature>
<evidence type="ECO:0000256" key="11">
    <source>
        <dbReference type="ARBA" id="ARBA00023201"/>
    </source>
</evidence>
<dbReference type="InterPro" id="IPR050277">
    <property type="entry name" value="Sodium:Solute_Symporter"/>
</dbReference>
<comment type="subcellular location">
    <subcellularLocation>
        <location evidence="1">Cell membrane</location>
        <topology evidence="1">Multi-pass membrane protein</topology>
    </subcellularLocation>
</comment>
<keyword evidence="10 13" id="KW-0472">Membrane</keyword>
<dbReference type="GO" id="GO:0015824">
    <property type="term" value="P:proline transport"/>
    <property type="evidence" value="ECO:0007669"/>
    <property type="project" value="InterPro"/>
</dbReference>
<keyword evidence="11" id="KW-0739">Sodium transport</keyword>
<dbReference type="NCBIfam" id="TIGR00813">
    <property type="entry name" value="sss"/>
    <property type="match status" value="1"/>
</dbReference>
<reference evidence="14" key="1">
    <citation type="submission" date="2018-05" db="EMBL/GenBank/DDBJ databases">
        <authorList>
            <person name="Lanie J.A."/>
            <person name="Ng W.-L."/>
            <person name="Kazmierczak K.M."/>
            <person name="Andrzejewski T.M."/>
            <person name="Davidsen T.M."/>
            <person name="Wayne K.J."/>
            <person name="Tettelin H."/>
            <person name="Glass J.I."/>
            <person name="Rusch D."/>
            <person name="Podicherti R."/>
            <person name="Tsui H.-C.T."/>
            <person name="Winkler M.E."/>
        </authorList>
    </citation>
    <scope>NUCLEOTIDE SEQUENCE</scope>
</reference>
<evidence type="ECO:0000256" key="10">
    <source>
        <dbReference type="ARBA" id="ARBA00023136"/>
    </source>
</evidence>
<dbReference type="PROSITE" id="PS50283">
    <property type="entry name" value="NA_SOLUT_SYMP_3"/>
    <property type="match status" value="1"/>
</dbReference>
<evidence type="ECO:0000256" key="7">
    <source>
        <dbReference type="ARBA" id="ARBA00022989"/>
    </source>
</evidence>
<feature type="transmembrane region" description="Helical" evidence="13">
    <location>
        <begin position="64"/>
        <end position="90"/>
    </location>
</feature>
<keyword evidence="8" id="KW-0915">Sodium</keyword>
<dbReference type="GO" id="GO:0031402">
    <property type="term" value="F:sodium ion binding"/>
    <property type="evidence" value="ECO:0007669"/>
    <property type="project" value="InterPro"/>
</dbReference>
<comment type="catalytic activity">
    <reaction evidence="12">
        <text>L-proline(in) + Na(+)(in) = L-proline(out) + Na(+)(out)</text>
        <dbReference type="Rhea" id="RHEA:28967"/>
        <dbReference type="ChEBI" id="CHEBI:29101"/>
        <dbReference type="ChEBI" id="CHEBI:60039"/>
    </reaction>
</comment>
<feature type="transmembrane region" description="Helical" evidence="13">
    <location>
        <begin position="406"/>
        <end position="426"/>
    </location>
</feature>
<feature type="transmembrane region" description="Helical" evidence="13">
    <location>
        <begin position="188"/>
        <end position="207"/>
    </location>
</feature>
<dbReference type="AlphaFoldDB" id="A0A381Z3M2"/>
<evidence type="ECO:0000256" key="2">
    <source>
        <dbReference type="ARBA" id="ARBA00006434"/>
    </source>
</evidence>
<feature type="transmembrane region" description="Helical" evidence="13">
    <location>
        <begin position="238"/>
        <end position="259"/>
    </location>
</feature>
<dbReference type="GO" id="GO:0005886">
    <property type="term" value="C:plasma membrane"/>
    <property type="evidence" value="ECO:0007669"/>
    <property type="project" value="UniProtKB-SubCell"/>
</dbReference>
<gene>
    <name evidence="14" type="ORF">METZ01_LOCUS136750</name>
</gene>
<protein>
    <recommendedName>
        <fullName evidence="15">Sodium/proline symporter</fullName>
    </recommendedName>
</protein>
<evidence type="ECO:0008006" key="15">
    <source>
        <dbReference type="Google" id="ProtNLM"/>
    </source>
</evidence>
<sequence>MDLIGIIFVLYLIFLLGVGAWTFKFNKTQEDYLLAGRRLGPWVTAFSERASGESAWLLLALPGAAITVGLGESWAVIGIILGIISSWFLIAEKLRDETEKYNALTIPEYLHRRFKDTSNVIRLFSAVIIAFFFLFYVSAQFHASGKVLNSLFDLDPVTGISIGASVIIVYTLMGGFFAVAWTDLIQGILMIGTLVILPIAGFIELSGSEKTVAHGLAAADSIFGNHNGSVFMGKEGTAALITALGGLSWGLGYLGQPHLVIRYMAIRSSKDVPVARKIAIAWAIPGITGAFLVGIVALVYFGPAHFQTVDPEQSMPLLASSLLHPVLAGLFISGAVAAMMSTADSQLLVSTSAVTEDFYHQFLGKNLSDQALVKMSRIMIVILGLAAYGIALLSEVKGRNIFGVVSYAWSGLGSTFGPALVMTLWWDKTTRKGVIAGLLTGFLTTIVWANIPELQAITTERLSSFVFAFIAVYVVSLQTQDES</sequence>
<keyword evidence="3" id="KW-0813">Transport</keyword>
<evidence type="ECO:0000256" key="13">
    <source>
        <dbReference type="SAM" id="Phobius"/>
    </source>
</evidence>
<keyword evidence="7 13" id="KW-1133">Transmembrane helix</keyword>
<evidence type="ECO:0000256" key="5">
    <source>
        <dbReference type="ARBA" id="ARBA00022692"/>
    </source>
</evidence>
<keyword evidence="4" id="KW-1003">Cell membrane</keyword>
<dbReference type="GO" id="GO:0005298">
    <property type="term" value="F:proline:sodium symporter activity"/>
    <property type="evidence" value="ECO:0007669"/>
    <property type="project" value="InterPro"/>
</dbReference>
<keyword evidence="5 13" id="KW-0812">Transmembrane</keyword>
<accession>A0A381Z3M2</accession>
<feature type="transmembrane region" description="Helical" evidence="13">
    <location>
        <begin position="375"/>
        <end position="394"/>
    </location>
</feature>
<evidence type="ECO:0000256" key="3">
    <source>
        <dbReference type="ARBA" id="ARBA00022448"/>
    </source>
</evidence>
<feature type="transmembrane region" description="Helical" evidence="13">
    <location>
        <begin position="433"/>
        <end position="451"/>
    </location>
</feature>
<feature type="transmembrane region" description="Helical" evidence="13">
    <location>
        <begin position="280"/>
        <end position="302"/>
    </location>
</feature>
<evidence type="ECO:0000256" key="9">
    <source>
        <dbReference type="ARBA" id="ARBA00023065"/>
    </source>
</evidence>
<dbReference type="InterPro" id="IPR011851">
    <property type="entry name" value="Na/Pro_symporter"/>
</dbReference>
<keyword evidence="9" id="KW-0406">Ion transport</keyword>
<feature type="transmembrane region" description="Helical" evidence="13">
    <location>
        <begin position="322"/>
        <end position="340"/>
    </location>
</feature>